<accession>A0ABV7L0U0</accession>
<feature type="chain" id="PRO_5046830843" evidence="1">
    <location>
        <begin position="33"/>
        <end position="163"/>
    </location>
</feature>
<organism evidence="2 3">
    <name type="scientific">Marinibaculum pumilum</name>
    <dbReference type="NCBI Taxonomy" id="1766165"/>
    <lineage>
        <taxon>Bacteria</taxon>
        <taxon>Pseudomonadati</taxon>
        <taxon>Pseudomonadota</taxon>
        <taxon>Alphaproteobacteria</taxon>
        <taxon>Rhodospirillales</taxon>
        <taxon>Rhodospirillaceae</taxon>
        <taxon>Marinibaculum</taxon>
    </lineage>
</organism>
<gene>
    <name evidence="2" type="ORF">ACFOGJ_13580</name>
</gene>
<dbReference type="EMBL" id="JBHRTR010000028">
    <property type="protein sequence ID" value="MFC3228271.1"/>
    <property type="molecule type" value="Genomic_DNA"/>
</dbReference>
<name>A0ABV7L0U0_9PROT</name>
<sequence>MNPNQAIRGKAMRGAAALAAGLMFLAAGAAQAAPWKAEQTQTGVQYRIGNAIRNSFVIHCPNPASVSAGTWIDMTLFGERLPRRQTIQIDVGASIFRLDVDESGRIGTASEKADKAFELFWAALRESSRMTVRYPNGLAGTFTLRGTTQSMPPRACQTDFDRL</sequence>
<evidence type="ECO:0000256" key="1">
    <source>
        <dbReference type="SAM" id="SignalP"/>
    </source>
</evidence>
<evidence type="ECO:0000313" key="3">
    <source>
        <dbReference type="Proteomes" id="UP001595528"/>
    </source>
</evidence>
<comment type="caution">
    <text evidence="2">The sequence shown here is derived from an EMBL/GenBank/DDBJ whole genome shotgun (WGS) entry which is preliminary data.</text>
</comment>
<keyword evidence="3" id="KW-1185">Reference proteome</keyword>
<evidence type="ECO:0000313" key="2">
    <source>
        <dbReference type="EMBL" id="MFC3228271.1"/>
    </source>
</evidence>
<feature type="signal peptide" evidence="1">
    <location>
        <begin position="1"/>
        <end position="32"/>
    </location>
</feature>
<keyword evidence="1" id="KW-0732">Signal</keyword>
<proteinExistence type="predicted"/>
<dbReference type="RefSeq" id="WP_379901232.1">
    <property type="nucleotide sequence ID" value="NZ_JBHRTR010000028.1"/>
</dbReference>
<protein>
    <submittedName>
        <fullName evidence="2">Uncharacterized protein</fullName>
    </submittedName>
</protein>
<reference evidence="3" key="1">
    <citation type="journal article" date="2019" name="Int. J. Syst. Evol. Microbiol.">
        <title>The Global Catalogue of Microorganisms (GCM) 10K type strain sequencing project: providing services to taxonomists for standard genome sequencing and annotation.</title>
        <authorList>
            <consortium name="The Broad Institute Genomics Platform"/>
            <consortium name="The Broad Institute Genome Sequencing Center for Infectious Disease"/>
            <person name="Wu L."/>
            <person name="Ma J."/>
        </authorList>
    </citation>
    <scope>NUCLEOTIDE SEQUENCE [LARGE SCALE GENOMIC DNA]</scope>
    <source>
        <strain evidence="3">KCTC 42964</strain>
    </source>
</reference>
<dbReference type="Proteomes" id="UP001595528">
    <property type="component" value="Unassembled WGS sequence"/>
</dbReference>